<evidence type="ECO:0000313" key="6">
    <source>
        <dbReference type="Proteomes" id="UP000450917"/>
    </source>
</evidence>
<dbReference type="Proteomes" id="UP000450917">
    <property type="component" value="Unassembled WGS sequence"/>
</dbReference>
<reference evidence="5 6" key="1">
    <citation type="submission" date="2019-11" db="EMBL/GenBank/DDBJ databases">
        <title>Draft genome sequences of five Paenibacillus species of dairy origin.</title>
        <authorList>
            <person name="Olajide A.M."/>
            <person name="Chen S."/>
            <person name="Lapointe G."/>
        </authorList>
    </citation>
    <scope>NUCLEOTIDE SEQUENCE [LARGE SCALE GENOMIC DNA]</scope>
    <source>
        <strain evidence="5 6">2CS3</strain>
    </source>
</reference>
<keyword evidence="6" id="KW-1185">Reference proteome</keyword>
<dbReference type="SMART" id="SM01134">
    <property type="entry name" value="DeoRC"/>
    <property type="match status" value="1"/>
</dbReference>
<dbReference type="InterPro" id="IPR001034">
    <property type="entry name" value="DeoR_HTH"/>
</dbReference>
<feature type="domain" description="HTH deoR-type" evidence="4">
    <location>
        <begin position="12"/>
        <end position="67"/>
    </location>
</feature>
<sequence>MEEDHANRRMRSIERHQFIMDYLKIHKSVDVSFLSSELDVSEVTIRKDLEKLERDKLLLRSHGGAILNENLFIEPSFIEKEDQFTDEKQAIASEAAKLIENGMTIALSTGTTVSHMTKKIKDRTGLTIVTNAINVAIDLMGSNENHLFLTGGNIRPNTFALIGEAAEKALDGVYCEYAFIGINGFSLEQGLTTPSMEEARVVRKIIENAKHVVVLADHSKFNKVAFYRIVNVDQVHTVITDRKVPPEEIDKLRARGVHVITA</sequence>
<protein>
    <submittedName>
        <fullName evidence="5">DeoR family transcriptional regulator</fullName>
    </submittedName>
</protein>
<dbReference type="EMBL" id="WNZX01000003">
    <property type="protein sequence ID" value="MUG70235.1"/>
    <property type="molecule type" value="Genomic_DNA"/>
</dbReference>
<dbReference type="GO" id="GO:0003700">
    <property type="term" value="F:DNA-binding transcription factor activity"/>
    <property type="evidence" value="ECO:0007669"/>
    <property type="project" value="InterPro"/>
</dbReference>
<evidence type="ECO:0000256" key="2">
    <source>
        <dbReference type="ARBA" id="ARBA00023125"/>
    </source>
</evidence>
<dbReference type="SMART" id="SM00420">
    <property type="entry name" value="HTH_DEOR"/>
    <property type="match status" value="1"/>
</dbReference>
<comment type="caution">
    <text evidence="5">The sequence shown here is derived from an EMBL/GenBank/DDBJ whole genome shotgun (WGS) entry which is preliminary data.</text>
</comment>
<dbReference type="PRINTS" id="PR00037">
    <property type="entry name" value="HTHLACR"/>
</dbReference>
<dbReference type="InterPro" id="IPR036388">
    <property type="entry name" value="WH-like_DNA-bd_sf"/>
</dbReference>
<dbReference type="InterPro" id="IPR036390">
    <property type="entry name" value="WH_DNA-bd_sf"/>
</dbReference>
<name>A0A7X2Z9J7_9BACL</name>
<evidence type="ECO:0000259" key="4">
    <source>
        <dbReference type="PROSITE" id="PS51000"/>
    </source>
</evidence>
<dbReference type="AlphaFoldDB" id="A0A7X2Z9J7"/>
<dbReference type="InterPro" id="IPR037171">
    <property type="entry name" value="NagB/RpiA_transferase-like"/>
</dbReference>
<keyword evidence="3" id="KW-0804">Transcription</keyword>
<dbReference type="Gene3D" id="1.10.10.10">
    <property type="entry name" value="Winged helix-like DNA-binding domain superfamily/Winged helix DNA-binding domain"/>
    <property type="match status" value="1"/>
</dbReference>
<dbReference type="InterPro" id="IPR018356">
    <property type="entry name" value="Tscrpt_reg_HTH_DeoR_CS"/>
</dbReference>
<dbReference type="PROSITE" id="PS00894">
    <property type="entry name" value="HTH_DEOR_1"/>
    <property type="match status" value="1"/>
</dbReference>
<dbReference type="SUPFAM" id="SSF100950">
    <property type="entry name" value="NagB/RpiA/CoA transferase-like"/>
    <property type="match status" value="1"/>
</dbReference>
<dbReference type="InterPro" id="IPR050313">
    <property type="entry name" value="Carb_Metab_HTH_regulators"/>
</dbReference>
<dbReference type="SUPFAM" id="SSF46785">
    <property type="entry name" value="Winged helix' DNA-binding domain"/>
    <property type="match status" value="1"/>
</dbReference>
<dbReference type="GO" id="GO:0003677">
    <property type="term" value="F:DNA binding"/>
    <property type="evidence" value="ECO:0007669"/>
    <property type="project" value="UniProtKB-KW"/>
</dbReference>
<evidence type="ECO:0000313" key="5">
    <source>
        <dbReference type="EMBL" id="MUG70235.1"/>
    </source>
</evidence>
<dbReference type="InterPro" id="IPR014036">
    <property type="entry name" value="DeoR-like_C"/>
</dbReference>
<organism evidence="5 6">
    <name type="scientific">Paenibacillus validus</name>
    <dbReference type="NCBI Taxonomy" id="44253"/>
    <lineage>
        <taxon>Bacteria</taxon>
        <taxon>Bacillati</taxon>
        <taxon>Bacillota</taxon>
        <taxon>Bacilli</taxon>
        <taxon>Bacillales</taxon>
        <taxon>Paenibacillaceae</taxon>
        <taxon>Paenibacillus</taxon>
    </lineage>
</organism>
<proteinExistence type="predicted"/>
<dbReference type="PROSITE" id="PS51000">
    <property type="entry name" value="HTH_DEOR_2"/>
    <property type="match status" value="1"/>
</dbReference>
<evidence type="ECO:0000256" key="1">
    <source>
        <dbReference type="ARBA" id="ARBA00023015"/>
    </source>
</evidence>
<dbReference type="RefSeq" id="WP_127605648.1">
    <property type="nucleotide sequence ID" value="NZ_JARTHJ010000128.1"/>
</dbReference>
<evidence type="ECO:0000256" key="3">
    <source>
        <dbReference type="ARBA" id="ARBA00023163"/>
    </source>
</evidence>
<keyword evidence="1" id="KW-0805">Transcription regulation</keyword>
<gene>
    <name evidence="5" type="ORF">GNP93_06030</name>
</gene>
<accession>A0A7X2Z9J7</accession>
<dbReference type="Gene3D" id="3.40.50.1360">
    <property type="match status" value="1"/>
</dbReference>
<dbReference type="PANTHER" id="PTHR30363">
    <property type="entry name" value="HTH-TYPE TRANSCRIPTIONAL REGULATOR SRLR-RELATED"/>
    <property type="match status" value="1"/>
</dbReference>
<keyword evidence="2" id="KW-0238">DNA-binding</keyword>
<dbReference type="Pfam" id="PF08220">
    <property type="entry name" value="HTH_DeoR"/>
    <property type="match status" value="1"/>
</dbReference>
<dbReference type="Pfam" id="PF00455">
    <property type="entry name" value="DeoRC"/>
    <property type="match status" value="1"/>
</dbReference>
<dbReference type="PANTHER" id="PTHR30363:SF44">
    <property type="entry name" value="AGA OPERON TRANSCRIPTIONAL REPRESSOR-RELATED"/>
    <property type="match status" value="1"/>
</dbReference>